<dbReference type="RefSeq" id="WP_096370609.1">
    <property type="nucleotide sequence ID" value="NZ_AP017624.1"/>
</dbReference>
<dbReference type="AlphaFoldDB" id="A0A1B4Y2L4"/>
<dbReference type="Proteomes" id="UP000218067">
    <property type="component" value="Chromosome"/>
</dbReference>
<feature type="domain" description="DUF1214" evidence="1">
    <location>
        <begin position="322"/>
        <end position="428"/>
    </location>
</feature>
<evidence type="ECO:0000313" key="3">
    <source>
        <dbReference type="EMBL" id="BAV41301.1"/>
    </source>
</evidence>
<dbReference type="InterPro" id="IPR010621">
    <property type="entry name" value="DUF1214"/>
</dbReference>
<proteinExistence type="predicted"/>
<feature type="domain" description="DUF1254" evidence="2">
    <location>
        <begin position="46"/>
        <end position="181"/>
    </location>
</feature>
<gene>
    <name evidence="3" type="ORF">SHTP_2137</name>
</gene>
<sequence>MSTLSSGLRTLSYEAFIYFYPLVMMDVTRLQALNAAPGTGPGAGPPNHFSHMRAFPSAEFRAVVRPNFDTLYSSAWLDLRNGPVRLQSADTDDRYYMLPMLDMWTDVFANPGKRTSGTGPLDLVIAGPGYQGESGESGEQPRPTTVVAAPTPFVWIIGRTQTNGPADYPAVHRVQDGYSLTELGSGAQASAGDKRPDFDLTTEPPRIVNGMAALDYLSYAADLLCVNSPHPTDYSVLARLANLGIEAGSPFDASRFDADQVAELERGRSDALNDILKSATKLGANVDGWISLTESMGVYGNNYLRRAVVALIGLGANPAEDAVYPFLATDEHGDPLAGEHDYVIHFDADKLPPVDAFWSVTMYDAEGFQVANELNRFAIGDRDELRYNDDGSLDLYLAHTDPGPERQSNWLPAPLGPLGVTMRLYAPRPEVVAGEWSPPPVRKA</sequence>
<accession>A0A1B4Y2L4</accession>
<evidence type="ECO:0000259" key="1">
    <source>
        <dbReference type="Pfam" id="PF06742"/>
    </source>
</evidence>
<dbReference type="InterPro" id="IPR037049">
    <property type="entry name" value="DUF1214_C_sf"/>
</dbReference>
<dbReference type="GeneID" id="93436755"/>
<organism evidence="3 4">
    <name type="scientific">Mycobacterium ulcerans subsp. shinshuense</name>
    <dbReference type="NCBI Taxonomy" id="1124626"/>
    <lineage>
        <taxon>Bacteria</taxon>
        <taxon>Bacillati</taxon>
        <taxon>Actinomycetota</taxon>
        <taxon>Actinomycetes</taxon>
        <taxon>Mycobacteriales</taxon>
        <taxon>Mycobacteriaceae</taxon>
        <taxon>Mycobacterium</taxon>
        <taxon>Mycobacterium ulcerans group</taxon>
    </lineage>
</organism>
<dbReference type="PANTHER" id="PTHR36509">
    <property type="entry name" value="BLL3101 PROTEIN"/>
    <property type="match status" value="1"/>
</dbReference>
<dbReference type="Pfam" id="PF06863">
    <property type="entry name" value="DUF1254"/>
    <property type="match status" value="1"/>
</dbReference>
<dbReference type="EMBL" id="AP017624">
    <property type="protein sequence ID" value="BAV41301.1"/>
    <property type="molecule type" value="Genomic_DNA"/>
</dbReference>
<dbReference type="InterPro" id="IPR037050">
    <property type="entry name" value="DUF1254_sf"/>
</dbReference>
<dbReference type="InterPro" id="IPR010679">
    <property type="entry name" value="DUF1254"/>
</dbReference>
<evidence type="ECO:0000313" key="4">
    <source>
        <dbReference type="Proteomes" id="UP000218067"/>
    </source>
</evidence>
<dbReference type="SUPFAM" id="SSF160935">
    <property type="entry name" value="VPA0735-like"/>
    <property type="match status" value="1"/>
</dbReference>
<dbReference type="PANTHER" id="PTHR36509:SF2">
    <property type="entry name" value="BLL3101 PROTEIN"/>
    <property type="match status" value="1"/>
</dbReference>
<evidence type="ECO:0000259" key="2">
    <source>
        <dbReference type="Pfam" id="PF06863"/>
    </source>
</evidence>
<dbReference type="Gene3D" id="2.60.40.1610">
    <property type="entry name" value="Domain of unknown function DUF1254"/>
    <property type="match status" value="1"/>
</dbReference>
<reference evidence="3 4" key="1">
    <citation type="submission" date="2016-08" db="EMBL/GenBank/DDBJ databases">
        <title>Complete genome sequence of Mycobacterium shinshuense, a subspecies of M. ulcerans.</title>
        <authorList>
            <person name="Yoshida M."/>
            <person name="Ogura Y."/>
            <person name="Hayashi T."/>
            <person name="Hoshino Y."/>
        </authorList>
    </citation>
    <scope>NUCLEOTIDE SEQUENCE [LARGE SCALE GENOMIC DNA]</scope>
    <source>
        <strain evidence="4">ATCC 33728</strain>
    </source>
</reference>
<dbReference type="Gene3D" id="2.60.120.600">
    <property type="entry name" value="Domain of unknown function DUF1214, C-terminal domain"/>
    <property type="match status" value="1"/>
</dbReference>
<name>A0A1B4Y2L4_MYCUL</name>
<evidence type="ECO:0008006" key="5">
    <source>
        <dbReference type="Google" id="ProtNLM"/>
    </source>
</evidence>
<protein>
    <recommendedName>
        <fullName evidence="5">DUF1254 domain-containing protein</fullName>
    </recommendedName>
</protein>
<dbReference type="Pfam" id="PF06742">
    <property type="entry name" value="DUF1214"/>
    <property type="match status" value="1"/>
</dbReference>